<dbReference type="Proteomes" id="UP000006078">
    <property type="component" value="Unassembled WGS sequence"/>
</dbReference>
<keyword evidence="9" id="KW-1185">Reference proteome</keyword>
<dbReference type="InterPro" id="IPR035996">
    <property type="entry name" value="4pyrrol_Methylase_sf"/>
</dbReference>
<reference evidence="8 9" key="2">
    <citation type="submission" date="2012-08" db="EMBL/GenBank/DDBJ databases">
        <title>The Genome Sequence of Turicella otitidis ATCC 51513.</title>
        <authorList>
            <consortium name="The Broad Institute Genome Sequencing Platform"/>
            <person name="Earl A."/>
            <person name="Ward D."/>
            <person name="Feldgarden M."/>
            <person name="Gevers D."/>
            <person name="Huys G."/>
            <person name="Walker B."/>
            <person name="Young S.K."/>
            <person name="Zeng Q."/>
            <person name="Gargeya S."/>
            <person name="Fitzgerald M."/>
            <person name="Haas B."/>
            <person name="Abouelleil A."/>
            <person name="Alvarado L."/>
            <person name="Arachchi H.M."/>
            <person name="Berlin A.M."/>
            <person name="Chapman S.B."/>
            <person name="Goldberg J."/>
            <person name="Griggs A."/>
            <person name="Gujja S."/>
            <person name="Hansen M."/>
            <person name="Howarth C."/>
            <person name="Imamovic A."/>
            <person name="Larimer J."/>
            <person name="McCowen C."/>
            <person name="Montmayeur A."/>
            <person name="Murphy C."/>
            <person name="Neiman D."/>
            <person name="Pearson M."/>
            <person name="Priest M."/>
            <person name="Roberts A."/>
            <person name="Saif S."/>
            <person name="Shea T."/>
            <person name="Sisk P."/>
            <person name="Sykes S."/>
            <person name="Wortman J."/>
            <person name="Nusbaum C."/>
            <person name="Birren B."/>
        </authorList>
    </citation>
    <scope>NUCLEOTIDE SEQUENCE [LARGE SCALE GENOMIC DNA]</scope>
    <source>
        <strain evidence="8 9">ATCC 51513</strain>
    </source>
</reference>
<dbReference type="HOGENOM" id="CLU_011276_7_0_11"/>
<dbReference type="PATRIC" id="fig|883169.3.peg.105"/>
<accession>I7KIT9</accession>
<dbReference type="Gene3D" id="3.30.950.10">
    <property type="entry name" value="Methyltransferase, Cobalt-precorrin-4 Transmethylase, Domain 2"/>
    <property type="match status" value="1"/>
</dbReference>
<dbReference type="SUPFAM" id="SSF53790">
    <property type="entry name" value="Tetrapyrrole methylase"/>
    <property type="match status" value="1"/>
</dbReference>
<dbReference type="PANTHER" id="PTHR45790:SF3">
    <property type="entry name" value="S-ADENOSYL-L-METHIONINE-DEPENDENT UROPORPHYRINOGEN III METHYLTRANSFERASE, CHLOROPLASTIC"/>
    <property type="match status" value="1"/>
</dbReference>
<keyword evidence="2 7" id="KW-0489">Methyltransferase</keyword>
<dbReference type="PANTHER" id="PTHR45790">
    <property type="entry name" value="SIROHEME SYNTHASE-RELATED"/>
    <property type="match status" value="1"/>
</dbReference>
<dbReference type="FunFam" id="3.40.1010.10:FF:000001">
    <property type="entry name" value="Siroheme synthase"/>
    <property type="match status" value="1"/>
</dbReference>
<proteinExistence type="predicted"/>
<evidence type="ECO:0000256" key="2">
    <source>
        <dbReference type="ARBA" id="ARBA00022603"/>
    </source>
</evidence>
<dbReference type="GO" id="GO:0019354">
    <property type="term" value="P:siroheme biosynthetic process"/>
    <property type="evidence" value="ECO:0007669"/>
    <property type="project" value="InterPro"/>
</dbReference>
<evidence type="ECO:0000313" key="10">
    <source>
        <dbReference type="Proteomes" id="UP000011016"/>
    </source>
</evidence>
<reference evidence="7 10" key="1">
    <citation type="journal article" date="2012" name="J. Bacteriol.">
        <title>Draft Genome Sequence of Turicella otitidis ATCC 51513, Isolated from Middle Ear Fluid from a Child with Otitis Media.</title>
        <authorList>
            <person name="Brinkrolf K."/>
            <person name="Schneider J."/>
            <person name="Knecht M."/>
            <person name="Ruckert C."/>
            <person name="Tauch A."/>
        </authorList>
    </citation>
    <scope>NUCLEOTIDE SEQUENCE [LARGE SCALE GENOMIC DNA]</scope>
    <source>
        <strain evidence="7 10">ATCC 51513</strain>
    </source>
</reference>
<dbReference type="OrthoDB" id="9815856at2"/>
<dbReference type="NCBIfam" id="NF004790">
    <property type="entry name" value="PRK06136.1"/>
    <property type="match status" value="1"/>
</dbReference>
<evidence type="ECO:0000256" key="5">
    <source>
        <dbReference type="ARBA" id="ARBA00023244"/>
    </source>
</evidence>
<dbReference type="GO" id="GO:0032259">
    <property type="term" value="P:methylation"/>
    <property type="evidence" value="ECO:0007669"/>
    <property type="project" value="UniProtKB-KW"/>
</dbReference>
<dbReference type="CDD" id="cd11642">
    <property type="entry name" value="SUMT"/>
    <property type="match status" value="1"/>
</dbReference>
<dbReference type="AlphaFoldDB" id="I7KIT9"/>
<feature type="domain" description="Tetrapyrrole methylase" evidence="6">
    <location>
        <begin position="12"/>
        <end position="226"/>
    </location>
</feature>
<evidence type="ECO:0000313" key="7">
    <source>
        <dbReference type="EMBL" id="CCI83130.1"/>
    </source>
</evidence>
<organism evidence="7 10">
    <name type="scientific">Corynebacterium otitidis ATCC 51513</name>
    <dbReference type="NCBI Taxonomy" id="883169"/>
    <lineage>
        <taxon>Bacteria</taxon>
        <taxon>Bacillati</taxon>
        <taxon>Actinomycetota</taxon>
        <taxon>Actinomycetes</taxon>
        <taxon>Mycobacteriales</taxon>
        <taxon>Corynebacteriaceae</taxon>
        <taxon>Corynebacterium</taxon>
    </lineage>
</organism>
<dbReference type="Proteomes" id="UP000011016">
    <property type="component" value="Unassembled WGS sequence"/>
</dbReference>
<dbReference type="Pfam" id="PF00590">
    <property type="entry name" value="TP_methylase"/>
    <property type="match status" value="1"/>
</dbReference>
<dbReference type="InterPro" id="IPR000878">
    <property type="entry name" value="4pyrrol_Mease"/>
</dbReference>
<evidence type="ECO:0000259" key="6">
    <source>
        <dbReference type="Pfam" id="PF00590"/>
    </source>
</evidence>
<dbReference type="EMBL" id="CAJZ01000049">
    <property type="protein sequence ID" value="CCI83130.1"/>
    <property type="molecule type" value="Genomic_DNA"/>
</dbReference>
<keyword evidence="4" id="KW-0949">S-adenosyl-L-methionine</keyword>
<name>I7KIT9_9CORY</name>
<dbReference type="GO" id="GO:0004851">
    <property type="term" value="F:uroporphyrin-III C-methyltransferase activity"/>
    <property type="evidence" value="ECO:0007669"/>
    <property type="project" value="UniProtKB-EC"/>
</dbReference>
<evidence type="ECO:0000313" key="9">
    <source>
        <dbReference type="Proteomes" id="UP000006078"/>
    </source>
</evidence>
<gene>
    <name evidence="7" type="primary">cobA</name>
    <name evidence="7" type="ORF">BN46_0382</name>
    <name evidence="8" type="ORF">HMPREF9719_00111</name>
</gene>
<dbReference type="EMBL" id="AHAE01000006">
    <property type="protein sequence ID" value="EJZ82929.1"/>
    <property type="molecule type" value="Genomic_DNA"/>
</dbReference>
<evidence type="ECO:0000256" key="1">
    <source>
        <dbReference type="ARBA" id="ARBA00012162"/>
    </source>
</evidence>
<dbReference type="Gene3D" id="3.40.1010.10">
    <property type="entry name" value="Cobalt-precorrin-4 Transmethylase, Domain 1"/>
    <property type="match status" value="1"/>
</dbReference>
<comment type="caution">
    <text evidence="7">The sequence shown here is derived from an EMBL/GenBank/DDBJ whole genome shotgun (WGS) entry which is preliminary data.</text>
</comment>
<keyword evidence="5" id="KW-0627">Porphyrin biosynthesis</keyword>
<evidence type="ECO:0000313" key="8">
    <source>
        <dbReference type="EMBL" id="EJZ82929.1"/>
    </source>
</evidence>
<dbReference type="EC" id="2.1.1.107" evidence="1"/>
<keyword evidence="3 7" id="KW-0808">Transferase</keyword>
<evidence type="ECO:0000256" key="4">
    <source>
        <dbReference type="ARBA" id="ARBA00022691"/>
    </source>
</evidence>
<dbReference type="InterPro" id="IPR014777">
    <property type="entry name" value="4pyrrole_Mease_sub1"/>
</dbReference>
<protein>
    <recommendedName>
        <fullName evidence="1">uroporphyrinogen-III C-methyltransferase</fullName>
        <ecNumber evidence="1">2.1.1.107</ecNumber>
    </recommendedName>
</protein>
<dbReference type="InterPro" id="IPR050161">
    <property type="entry name" value="Siro_Cobalamin_biosynth"/>
</dbReference>
<dbReference type="NCBIfam" id="TIGR01469">
    <property type="entry name" value="cobA_cysG_Cterm"/>
    <property type="match status" value="1"/>
</dbReference>
<dbReference type="InterPro" id="IPR014776">
    <property type="entry name" value="4pyrrole_Mease_sub2"/>
</dbReference>
<dbReference type="RefSeq" id="WP_004600001.1">
    <property type="nucleotide sequence ID" value="NZ_HF541865.1"/>
</dbReference>
<evidence type="ECO:0000256" key="3">
    <source>
        <dbReference type="ARBA" id="ARBA00022679"/>
    </source>
</evidence>
<dbReference type="eggNOG" id="COG0007">
    <property type="taxonomic scope" value="Bacteria"/>
</dbReference>
<dbReference type="InterPro" id="IPR006366">
    <property type="entry name" value="CobA/CysG_C"/>
</dbReference>
<sequence length="258" mass="26446">MSSSSTAHKPGRVTLIGGGPGAVDLITLRGARALERADVILTDHLGPAEELDRLVDVTAKEVIDVAKLPYGRRVAQERINELLVENARAGKEVARLKGGDPFVFGRGFEELAVCAKAGIPCEVIPGISSPIAVPGLAGIPITQRGVVHAATVVSGHVPPGHESSLVDWRALAKSGATIAVIMGMRNARAIADELAAGGLDPATPAAIIQEGSTARERVARCELGTLADTIEGQGFRSPAVYVVGAVAGLEPGEAGPEG</sequence>